<dbReference type="Proteomes" id="UP001149165">
    <property type="component" value="Unassembled WGS sequence"/>
</dbReference>
<dbReference type="InterPro" id="IPR029063">
    <property type="entry name" value="SAM-dependent_MTases_sf"/>
</dbReference>
<dbReference type="InterPro" id="IPR050508">
    <property type="entry name" value="Methyltransf_Superfamily"/>
</dbReference>
<dbReference type="Pfam" id="PF13649">
    <property type="entry name" value="Methyltransf_25"/>
    <property type="match status" value="1"/>
</dbReference>
<comment type="caution">
    <text evidence="2">The sequence shown here is derived from an EMBL/GenBank/DDBJ whole genome shotgun (WGS) entry which is preliminary data.</text>
</comment>
<evidence type="ECO:0000259" key="1">
    <source>
        <dbReference type="Pfam" id="PF13649"/>
    </source>
</evidence>
<dbReference type="OrthoDB" id="2013972at2759"/>
<organism evidence="2 3">
    <name type="scientific">Penicillium angulare</name>
    <dbReference type="NCBI Taxonomy" id="116970"/>
    <lineage>
        <taxon>Eukaryota</taxon>
        <taxon>Fungi</taxon>
        <taxon>Dikarya</taxon>
        <taxon>Ascomycota</taxon>
        <taxon>Pezizomycotina</taxon>
        <taxon>Eurotiomycetes</taxon>
        <taxon>Eurotiomycetidae</taxon>
        <taxon>Eurotiales</taxon>
        <taxon>Aspergillaceae</taxon>
        <taxon>Penicillium</taxon>
    </lineage>
</organism>
<protein>
    <recommendedName>
        <fullName evidence="1">Methyltransferase domain-containing protein</fullName>
    </recommendedName>
</protein>
<dbReference type="PANTHER" id="PTHR42912:SF83">
    <property type="entry name" value="METHYLTRANSFERASE TYPE 11 DOMAIN-CONTAINING PROTEIN"/>
    <property type="match status" value="1"/>
</dbReference>
<name>A0A9W9JZV0_9EURO</name>
<dbReference type="Gene3D" id="3.40.50.150">
    <property type="entry name" value="Vaccinia Virus protein VP39"/>
    <property type="match status" value="1"/>
</dbReference>
<proteinExistence type="predicted"/>
<dbReference type="InterPro" id="IPR041698">
    <property type="entry name" value="Methyltransf_25"/>
</dbReference>
<dbReference type="SUPFAM" id="SSF53335">
    <property type="entry name" value="S-adenosyl-L-methionine-dependent methyltransferases"/>
    <property type="match status" value="1"/>
</dbReference>
<sequence length="300" mass="33793">MAKPSITETTPDWNKVFNDEKFIKQYELGEKVTGVFGQVLVDQTDVVAHSKSHPEHPLVVLDNACGTGVVSSILQSSLDDEVKAKMQLTCADFSEGMLEYTRRRIAREGWANSDVKHVDAQDTKLPSDHYSHVFTSFAYMALPKGLSALDETTRILQPGGTIAFTTWIEPGWVPITREAIAALPYDLPWPTAKEFLSFLSSGEWDTVEWIESELKKRDFDDINVKAVTKHNTMPVASFVDMTMFMVPVIIEYFWSEKMRQAHKERIQPALEKYLVETYGADGEVPGEWKAIVSTARKIAA</sequence>
<feature type="domain" description="Methyltransferase" evidence="1">
    <location>
        <begin position="60"/>
        <end position="160"/>
    </location>
</feature>
<gene>
    <name evidence="2" type="ORF">N7456_011231</name>
</gene>
<reference evidence="2" key="2">
    <citation type="journal article" date="2023" name="IMA Fungus">
        <title>Comparative genomic study of the Penicillium genus elucidates a diverse pangenome and 15 lateral gene transfer events.</title>
        <authorList>
            <person name="Petersen C."/>
            <person name="Sorensen T."/>
            <person name="Nielsen M.R."/>
            <person name="Sondergaard T.E."/>
            <person name="Sorensen J.L."/>
            <person name="Fitzpatrick D.A."/>
            <person name="Frisvad J.C."/>
            <person name="Nielsen K.L."/>
        </authorList>
    </citation>
    <scope>NUCLEOTIDE SEQUENCE</scope>
    <source>
        <strain evidence="2">IBT 30069</strain>
    </source>
</reference>
<accession>A0A9W9JZV0</accession>
<evidence type="ECO:0000313" key="3">
    <source>
        <dbReference type="Proteomes" id="UP001149165"/>
    </source>
</evidence>
<dbReference type="AlphaFoldDB" id="A0A9W9JZV0"/>
<dbReference type="PANTHER" id="PTHR42912">
    <property type="entry name" value="METHYLTRANSFERASE"/>
    <property type="match status" value="1"/>
</dbReference>
<dbReference type="GO" id="GO:0008168">
    <property type="term" value="F:methyltransferase activity"/>
    <property type="evidence" value="ECO:0007669"/>
    <property type="project" value="TreeGrafter"/>
</dbReference>
<reference evidence="2" key="1">
    <citation type="submission" date="2022-11" db="EMBL/GenBank/DDBJ databases">
        <authorList>
            <person name="Petersen C."/>
        </authorList>
    </citation>
    <scope>NUCLEOTIDE SEQUENCE</scope>
    <source>
        <strain evidence="2">IBT 30069</strain>
    </source>
</reference>
<dbReference type="EMBL" id="JAPQKH010000007">
    <property type="protein sequence ID" value="KAJ5087615.1"/>
    <property type="molecule type" value="Genomic_DNA"/>
</dbReference>
<keyword evidence="3" id="KW-1185">Reference proteome</keyword>
<evidence type="ECO:0000313" key="2">
    <source>
        <dbReference type="EMBL" id="KAJ5087615.1"/>
    </source>
</evidence>
<dbReference type="CDD" id="cd02440">
    <property type="entry name" value="AdoMet_MTases"/>
    <property type="match status" value="1"/>
</dbReference>